<evidence type="ECO:0000256" key="7">
    <source>
        <dbReference type="ARBA" id="ARBA00047551"/>
    </source>
</evidence>
<dbReference type="OrthoDB" id="1930760at2759"/>
<keyword evidence="3" id="KW-0677">Repeat</keyword>
<evidence type="ECO:0000256" key="2">
    <source>
        <dbReference type="ARBA" id="ARBA00022574"/>
    </source>
</evidence>
<dbReference type="InterPro" id="IPR001680">
    <property type="entry name" value="WD40_rpt"/>
</dbReference>
<accession>A0A9P6VFU2</accession>
<comment type="pathway">
    <text evidence="1">Protein modification; peptidyl-diphthamide biosynthesis.</text>
</comment>
<dbReference type="EC" id="3.1.1.97" evidence="6"/>
<dbReference type="Gene3D" id="2.130.10.10">
    <property type="entry name" value="YVTN repeat-like/Quinoprotein amine dehydrogenase"/>
    <property type="match status" value="1"/>
</dbReference>
<proteinExistence type="inferred from homology"/>
<keyword evidence="4" id="KW-0378">Hydrolase</keyword>
<organism evidence="8 9">
    <name type="scientific">Hyphodiscus hymeniophilus</name>
    <dbReference type="NCBI Taxonomy" id="353542"/>
    <lineage>
        <taxon>Eukaryota</taxon>
        <taxon>Fungi</taxon>
        <taxon>Dikarya</taxon>
        <taxon>Ascomycota</taxon>
        <taxon>Pezizomycotina</taxon>
        <taxon>Leotiomycetes</taxon>
        <taxon>Helotiales</taxon>
        <taxon>Hyphodiscaceae</taxon>
        <taxon>Hyphodiscus</taxon>
    </lineage>
</organism>
<comment type="catalytic activity">
    <reaction evidence="7">
        <text>diphthine methyl ester-[translation elongation factor 2] + H2O = diphthine-[translation elongation factor 2] + methanol + H(+)</text>
        <dbReference type="Rhea" id="RHEA:42656"/>
        <dbReference type="Rhea" id="RHEA-COMP:10172"/>
        <dbReference type="Rhea" id="RHEA-COMP:10173"/>
        <dbReference type="ChEBI" id="CHEBI:15377"/>
        <dbReference type="ChEBI" id="CHEBI:15378"/>
        <dbReference type="ChEBI" id="CHEBI:17790"/>
        <dbReference type="ChEBI" id="CHEBI:79005"/>
        <dbReference type="ChEBI" id="CHEBI:82696"/>
        <dbReference type="EC" id="3.1.1.97"/>
    </reaction>
</comment>
<evidence type="ECO:0000256" key="5">
    <source>
        <dbReference type="ARBA" id="ARBA00038092"/>
    </source>
</evidence>
<comment type="similarity">
    <text evidence="5">Belongs to the DPH7 family.</text>
</comment>
<dbReference type="InterPro" id="IPR015943">
    <property type="entry name" value="WD40/YVTN_repeat-like_dom_sf"/>
</dbReference>
<dbReference type="GO" id="GO:0005737">
    <property type="term" value="C:cytoplasm"/>
    <property type="evidence" value="ECO:0007669"/>
    <property type="project" value="TreeGrafter"/>
</dbReference>
<sequence length="397" mass="43762">MDPSKFSKAVQPLDSTILDLPPSCIEFIPGFPDFFVVGTYNLQKEVDTGSLHQSRTGSLNLLPSKQDLTSLRTLVQTISHPSAILDLHFLTTRTEFGVVSSTGTISIYKFQAENHSITHLTTHQAFDSAILVLSFTWHPFASLQSRPVLAATLSNGSLHLLRFSTDLKDLETMNDSDPLNTHDLEAWTCAFVQIPESESGLRIYSGGDDGVLRLTELESLPLNSESEIPVLHKFKCHEAGVTAILPISYSKNPDHNGALNDLLLTGSYDDHVRVYNAKNPRGKVLAELKIGGGVWRLKLLDPLSPGKLNDSDGVRFRVLASCMHAGARILEVTRAGRDGEWKIEILGSVTVHESMCYGSDVQPVGDDSGDQDERRICVSTSFYDRLVCLWRFDPNAV</sequence>
<dbReference type="EMBL" id="VNKQ01000013">
    <property type="protein sequence ID" value="KAG0647123.1"/>
    <property type="molecule type" value="Genomic_DNA"/>
</dbReference>
<name>A0A9P6VFU2_9HELO</name>
<evidence type="ECO:0000256" key="3">
    <source>
        <dbReference type="ARBA" id="ARBA00022737"/>
    </source>
</evidence>
<keyword evidence="2" id="KW-0853">WD repeat</keyword>
<dbReference type="GO" id="GO:0017183">
    <property type="term" value="P:protein histidyl modification to diphthamide"/>
    <property type="evidence" value="ECO:0007669"/>
    <property type="project" value="TreeGrafter"/>
</dbReference>
<evidence type="ECO:0000256" key="1">
    <source>
        <dbReference type="ARBA" id="ARBA00005156"/>
    </source>
</evidence>
<dbReference type="AlphaFoldDB" id="A0A9P6VFU2"/>
<dbReference type="InterPro" id="IPR052415">
    <property type="entry name" value="Diphthine_MTase"/>
</dbReference>
<comment type="caution">
    <text evidence="8">The sequence shown here is derived from an EMBL/GenBank/DDBJ whole genome shotgun (WGS) entry which is preliminary data.</text>
</comment>
<evidence type="ECO:0000256" key="4">
    <source>
        <dbReference type="ARBA" id="ARBA00022801"/>
    </source>
</evidence>
<dbReference type="PANTHER" id="PTHR46042">
    <property type="entry name" value="DIPHTHINE METHYLTRANSFERASE"/>
    <property type="match status" value="1"/>
</dbReference>
<gene>
    <name evidence="8" type="ORF">D0Z07_6931</name>
</gene>
<evidence type="ECO:0000313" key="8">
    <source>
        <dbReference type="EMBL" id="KAG0647123.1"/>
    </source>
</evidence>
<evidence type="ECO:0000313" key="9">
    <source>
        <dbReference type="Proteomes" id="UP000785200"/>
    </source>
</evidence>
<keyword evidence="9" id="KW-1185">Reference proteome</keyword>
<reference evidence="8" key="1">
    <citation type="submission" date="2019-07" db="EMBL/GenBank/DDBJ databases">
        <title>Hyphodiscus hymeniophilus genome sequencing and assembly.</title>
        <authorList>
            <person name="Kramer G."/>
            <person name="Nodwell J."/>
        </authorList>
    </citation>
    <scope>NUCLEOTIDE SEQUENCE</scope>
    <source>
        <strain evidence="8">ATCC 34498</strain>
    </source>
</reference>
<dbReference type="SMART" id="SM00320">
    <property type="entry name" value="WD40"/>
    <property type="match status" value="3"/>
</dbReference>
<protein>
    <recommendedName>
        <fullName evidence="6">methylated diphthine methylhydrolase</fullName>
        <ecNumber evidence="6">3.1.1.97</ecNumber>
    </recommendedName>
</protein>
<dbReference type="InterPro" id="IPR036322">
    <property type="entry name" value="WD40_repeat_dom_sf"/>
</dbReference>
<dbReference type="PANTHER" id="PTHR46042:SF1">
    <property type="entry name" value="DIPHTHINE METHYLTRANSFERASE"/>
    <property type="match status" value="1"/>
</dbReference>
<evidence type="ECO:0000256" key="6">
    <source>
        <dbReference type="ARBA" id="ARBA00039131"/>
    </source>
</evidence>
<dbReference type="GO" id="GO:0061685">
    <property type="term" value="F:diphthine methylesterase activity"/>
    <property type="evidence" value="ECO:0007669"/>
    <property type="project" value="UniProtKB-EC"/>
</dbReference>
<dbReference type="Proteomes" id="UP000785200">
    <property type="component" value="Unassembled WGS sequence"/>
</dbReference>
<dbReference type="SUPFAM" id="SSF50978">
    <property type="entry name" value="WD40 repeat-like"/>
    <property type="match status" value="1"/>
</dbReference>